<evidence type="ECO:0000256" key="14">
    <source>
        <dbReference type="ARBA" id="ARBA00023098"/>
    </source>
</evidence>
<keyword evidence="26" id="KW-1185">Reference proteome</keyword>
<keyword evidence="14" id="KW-0443">Lipid metabolism</keyword>
<comment type="pathway">
    <text evidence="3">Phospholipid metabolism; CDP-diacylglycerol biosynthesis; CDP-diacylglycerol from sn-glycerol 3-phosphate: step 3/3.</text>
</comment>
<evidence type="ECO:0000256" key="20">
    <source>
        <dbReference type="ARBA" id="ARBA00032253"/>
    </source>
</evidence>
<evidence type="ECO:0000256" key="9">
    <source>
        <dbReference type="ARBA" id="ARBA00022516"/>
    </source>
</evidence>
<evidence type="ECO:0000256" key="10">
    <source>
        <dbReference type="ARBA" id="ARBA00022679"/>
    </source>
</evidence>
<evidence type="ECO:0000256" key="22">
    <source>
        <dbReference type="ARBA" id="ARBA00032743"/>
    </source>
</evidence>
<evidence type="ECO:0000256" key="4">
    <source>
        <dbReference type="ARBA" id="ARBA00005189"/>
    </source>
</evidence>
<evidence type="ECO:0000256" key="3">
    <source>
        <dbReference type="ARBA" id="ARBA00005119"/>
    </source>
</evidence>
<dbReference type="EC" id="2.7.7.41" evidence="6"/>
<keyword evidence="15 24" id="KW-0472">Membrane</keyword>
<dbReference type="GO" id="GO:0005886">
    <property type="term" value="C:plasma membrane"/>
    <property type="evidence" value="ECO:0007669"/>
    <property type="project" value="UniProtKB-SubCell"/>
</dbReference>
<evidence type="ECO:0000256" key="24">
    <source>
        <dbReference type="SAM" id="Phobius"/>
    </source>
</evidence>
<feature type="transmembrane region" description="Helical" evidence="24">
    <location>
        <begin position="22"/>
        <end position="43"/>
    </location>
</feature>
<keyword evidence="11 24" id="KW-0812">Transmembrane</keyword>
<comment type="similarity">
    <text evidence="5">Belongs to the CDS family.</text>
</comment>
<dbReference type="GO" id="GO:0016024">
    <property type="term" value="P:CDP-diacylglycerol biosynthetic process"/>
    <property type="evidence" value="ECO:0007669"/>
    <property type="project" value="TreeGrafter"/>
</dbReference>
<keyword evidence="16" id="KW-0594">Phospholipid biosynthesis</keyword>
<evidence type="ECO:0000256" key="2">
    <source>
        <dbReference type="ARBA" id="ARBA00004651"/>
    </source>
</evidence>
<keyword evidence="10 25" id="KW-0808">Transferase</keyword>
<evidence type="ECO:0000256" key="16">
    <source>
        <dbReference type="ARBA" id="ARBA00023209"/>
    </source>
</evidence>
<keyword evidence="9" id="KW-0444">Lipid biosynthesis</keyword>
<sequence length="275" mass="29142">MTLPPTPPAPAPAGNEALRKRVLSAIVLVPVALAVEVLGWPWFDLMVALGAAVVAWEWSRVCCGRQGGLGLILMAVVAIAPLLVAPLGLWALLVPPLGLLVALYRVDADRRRPLWIGAGSLYIGLPAIALVWIRLDAGWQTVLWLFLVVWTTDIAAYVFGRSIGGPKLWRRVSPNKTWAGFLGGIFTAALVAALTGYAMGTVALPWVALLALGLGIVSQGGDLFESAFKRRFRVKDSSGLIPGHGGLMDRADGLIAATPVLALAVFLSEGGIETW</sequence>
<feature type="transmembrane region" description="Helical" evidence="24">
    <location>
        <begin position="204"/>
        <end position="224"/>
    </location>
</feature>
<feature type="transmembrane region" description="Helical" evidence="24">
    <location>
        <begin position="69"/>
        <end position="102"/>
    </location>
</feature>
<proteinExistence type="inferred from homology"/>
<dbReference type="PANTHER" id="PTHR46382">
    <property type="entry name" value="PHOSPHATIDATE CYTIDYLYLTRANSFERASE"/>
    <property type="match status" value="1"/>
</dbReference>
<dbReference type="RefSeq" id="WP_153344747.1">
    <property type="nucleotide sequence ID" value="NZ_WIVE01000040.1"/>
</dbReference>
<evidence type="ECO:0000256" key="21">
    <source>
        <dbReference type="ARBA" id="ARBA00032396"/>
    </source>
</evidence>
<evidence type="ECO:0000256" key="11">
    <source>
        <dbReference type="ARBA" id="ARBA00022692"/>
    </source>
</evidence>
<feature type="transmembrane region" description="Helical" evidence="24">
    <location>
        <begin position="141"/>
        <end position="159"/>
    </location>
</feature>
<keyword evidence="13 24" id="KW-1133">Transmembrane helix</keyword>
<dbReference type="GO" id="GO:0004605">
    <property type="term" value="F:phosphatidate cytidylyltransferase activity"/>
    <property type="evidence" value="ECO:0007669"/>
    <property type="project" value="UniProtKB-EC"/>
</dbReference>
<keyword evidence="17" id="KW-1208">Phospholipid metabolism</keyword>
<dbReference type="AlphaFoldDB" id="A0A7X1ZG18"/>
<comment type="catalytic activity">
    <reaction evidence="1">
        <text>a 1,2-diacyl-sn-glycero-3-phosphate + CTP + H(+) = a CDP-1,2-diacyl-sn-glycerol + diphosphate</text>
        <dbReference type="Rhea" id="RHEA:16229"/>
        <dbReference type="ChEBI" id="CHEBI:15378"/>
        <dbReference type="ChEBI" id="CHEBI:33019"/>
        <dbReference type="ChEBI" id="CHEBI:37563"/>
        <dbReference type="ChEBI" id="CHEBI:58332"/>
        <dbReference type="ChEBI" id="CHEBI:58608"/>
        <dbReference type="EC" id="2.7.7.41"/>
    </reaction>
</comment>
<dbReference type="Pfam" id="PF01148">
    <property type="entry name" value="CTP_transf_1"/>
    <property type="match status" value="1"/>
</dbReference>
<feature type="transmembrane region" description="Helical" evidence="24">
    <location>
        <begin position="179"/>
        <end position="198"/>
    </location>
</feature>
<evidence type="ECO:0000256" key="6">
    <source>
        <dbReference type="ARBA" id="ARBA00012487"/>
    </source>
</evidence>
<organism evidence="25 26">
    <name type="scientific">Roseospira navarrensis</name>
    <dbReference type="NCBI Taxonomy" id="140058"/>
    <lineage>
        <taxon>Bacteria</taxon>
        <taxon>Pseudomonadati</taxon>
        <taxon>Pseudomonadota</taxon>
        <taxon>Alphaproteobacteria</taxon>
        <taxon>Rhodospirillales</taxon>
        <taxon>Rhodospirillaceae</taxon>
        <taxon>Roseospira</taxon>
    </lineage>
</organism>
<evidence type="ECO:0000256" key="8">
    <source>
        <dbReference type="ARBA" id="ARBA00022475"/>
    </source>
</evidence>
<accession>A0A7X1ZG18</accession>
<evidence type="ECO:0000256" key="7">
    <source>
        <dbReference type="ARBA" id="ARBA00019373"/>
    </source>
</evidence>
<evidence type="ECO:0000256" key="15">
    <source>
        <dbReference type="ARBA" id="ARBA00023136"/>
    </source>
</evidence>
<evidence type="ECO:0000256" key="18">
    <source>
        <dbReference type="ARBA" id="ARBA00029893"/>
    </source>
</evidence>
<comment type="caution">
    <text evidence="25">The sequence shown here is derived from an EMBL/GenBank/DDBJ whole genome shotgun (WGS) entry which is preliminary data.</text>
</comment>
<evidence type="ECO:0000256" key="12">
    <source>
        <dbReference type="ARBA" id="ARBA00022695"/>
    </source>
</evidence>
<dbReference type="OrthoDB" id="9799199at2"/>
<dbReference type="EMBL" id="WIVE01000040">
    <property type="protein sequence ID" value="MQX37354.1"/>
    <property type="molecule type" value="Genomic_DNA"/>
</dbReference>
<feature type="transmembrane region" description="Helical" evidence="24">
    <location>
        <begin position="114"/>
        <end position="135"/>
    </location>
</feature>
<evidence type="ECO:0000313" key="25">
    <source>
        <dbReference type="EMBL" id="MQX37354.1"/>
    </source>
</evidence>
<evidence type="ECO:0000256" key="5">
    <source>
        <dbReference type="ARBA" id="ARBA00010185"/>
    </source>
</evidence>
<evidence type="ECO:0000256" key="19">
    <source>
        <dbReference type="ARBA" id="ARBA00031825"/>
    </source>
</evidence>
<reference evidence="25 26" key="1">
    <citation type="submission" date="2019-10" db="EMBL/GenBank/DDBJ databases">
        <title>Draft whole-genome sequence of the purple nonsulfur photosynthetic bacterium Roseospira navarrensis DSM 15114.</title>
        <authorList>
            <person name="Kyndt J.A."/>
            <person name="Meyer T.E."/>
        </authorList>
    </citation>
    <scope>NUCLEOTIDE SEQUENCE [LARGE SCALE GENOMIC DNA]</scope>
    <source>
        <strain evidence="25 26">DSM 15114</strain>
    </source>
</reference>
<comment type="pathway">
    <text evidence="4">Lipid metabolism.</text>
</comment>
<evidence type="ECO:0000256" key="23">
    <source>
        <dbReference type="ARBA" id="ARBA00033406"/>
    </source>
</evidence>
<keyword evidence="8" id="KW-1003">Cell membrane</keyword>
<comment type="subcellular location">
    <subcellularLocation>
        <location evidence="2">Cell membrane</location>
        <topology evidence="2">Multi-pass membrane protein</topology>
    </subcellularLocation>
</comment>
<keyword evidence="12 25" id="KW-0548">Nucleotidyltransferase</keyword>
<dbReference type="PANTHER" id="PTHR46382:SF1">
    <property type="entry name" value="PHOSPHATIDATE CYTIDYLYLTRANSFERASE"/>
    <property type="match status" value="1"/>
</dbReference>
<evidence type="ECO:0000313" key="26">
    <source>
        <dbReference type="Proteomes" id="UP000434582"/>
    </source>
</evidence>
<evidence type="ECO:0000256" key="13">
    <source>
        <dbReference type="ARBA" id="ARBA00022989"/>
    </source>
</evidence>
<evidence type="ECO:0000256" key="1">
    <source>
        <dbReference type="ARBA" id="ARBA00001698"/>
    </source>
</evidence>
<evidence type="ECO:0000256" key="17">
    <source>
        <dbReference type="ARBA" id="ARBA00023264"/>
    </source>
</evidence>
<gene>
    <name evidence="25" type="ORF">GHC57_12570</name>
</gene>
<name>A0A7X1ZG18_9PROT</name>
<protein>
    <recommendedName>
        <fullName evidence="7">Phosphatidate cytidylyltransferase</fullName>
        <ecNumber evidence="6">2.7.7.41</ecNumber>
    </recommendedName>
    <alternativeName>
        <fullName evidence="20">CDP-DAG synthase</fullName>
    </alternativeName>
    <alternativeName>
        <fullName evidence="22">CDP-DG synthase</fullName>
    </alternativeName>
    <alternativeName>
        <fullName evidence="18">CDP-diacylglycerol synthase</fullName>
    </alternativeName>
    <alternativeName>
        <fullName evidence="21">CDP-diglyceride pyrophosphorylase</fullName>
    </alternativeName>
    <alternativeName>
        <fullName evidence="23">CDP-diglyceride synthase</fullName>
    </alternativeName>
    <alternativeName>
        <fullName evidence="19">CTP:phosphatidate cytidylyltransferase</fullName>
    </alternativeName>
</protein>
<dbReference type="Proteomes" id="UP000434582">
    <property type="component" value="Unassembled WGS sequence"/>
</dbReference>